<reference evidence="1" key="1">
    <citation type="submission" date="2020-08" db="EMBL/GenBank/DDBJ databases">
        <title>Plant Genome Project.</title>
        <authorList>
            <person name="Zhang R.-G."/>
        </authorList>
    </citation>
    <scope>NUCLEOTIDE SEQUENCE</scope>
    <source>
        <strain evidence="1">WSP0</strain>
        <tissue evidence="1">Leaf</tissue>
    </source>
</reference>
<dbReference type="AlphaFoldDB" id="A0AAV6HXS3"/>
<name>A0AAV6HXS3_9ERIC</name>
<evidence type="ECO:0000313" key="1">
    <source>
        <dbReference type="EMBL" id="KAG5521221.1"/>
    </source>
</evidence>
<dbReference type="Proteomes" id="UP000823749">
    <property type="component" value="Chromosome 12"/>
</dbReference>
<comment type="caution">
    <text evidence="1">The sequence shown here is derived from an EMBL/GenBank/DDBJ whole genome shotgun (WGS) entry which is preliminary data.</text>
</comment>
<protein>
    <submittedName>
        <fullName evidence="1">Uncharacterized protein</fullName>
    </submittedName>
</protein>
<sequence>MFEVFHKVRNTRKELRVWRKVKIFNARKKINEIQDKLKAIGEDRDSSDKSQIGVLEKELGDAWVQEERFWRQKARKSWLAEGDRNTAFFHAKVTQRRRRNTISGVQDSNGNWCEDQDAIAGEFVQVFKAKYFPQTSFLEANPKQSSSWAWQSILASKEVISKGWQWRIGTGEKAKIWEEPWLGDSTYPKILTPKPQGSNWNYVEELINHNHMAWKKSVIKEVFNSRDVEQILSIPLSKTGLVDKCIWRGTQTGSFTVKSAYVIAKEIVQTRRTARSSGQISGLEADENMWKRAFDK</sequence>
<evidence type="ECO:0000313" key="2">
    <source>
        <dbReference type="Proteomes" id="UP000823749"/>
    </source>
</evidence>
<gene>
    <name evidence="1" type="ORF">RHGRI_033693</name>
</gene>
<accession>A0AAV6HXS3</accession>
<keyword evidence="2" id="KW-1185">Reference proteome</keyword>
<organism evidence="1 2">
    <name type="scientific">Rhododendron griersonianum</name>
    <dbReference type="NCBI Taxonomy" id="479676"/>
    <lineage>
        <taxon>Eukaryota</taxon>
        <taxon>Viridiplantae</taxon>
        <taxon>Streptophyta</taxon>
        <taxon>Embryophyta</taxon>
        <taxon>Tracheophyta</taxon>
        <taxon>Spermatophyta</taxon>
        <taxon>Magnoliopsida</taxon>
        <taxon>eudicotyledons</taxon>
        <taxon>Gunneridae</taxon>
        <taxon>Pentapetalae</taxon>
        <taxon>asterids</taxon>
        <taxon>Ericales</taxon>
        <taxon>Ericaceae</taxon>
        <taxon>Ericoideae</taxon>
        <taxon>Rhodoreae</taxon>
        <taxon>Rhododendron</taxon>
    </lineage>
</organism>
<proteinExistence type="predicted"/>
<dbReference type="EMBL" id="JACTNZ010000012">
    <property type="protein sequence ID" value="KAG5521221.1"/>
    <property type="molecule type" value="Genomic_DNA"/>
</dbReference>